<keyword evidence="3" id="KW-1185">Reference proteome</keyword>
<name>A0A9D3Q5S1_MEGAT</name>
<evidence type="ECO:0000313" key="2">
    <source>
        <dbReference type="EMBL" id="KAG7477346.1"/>
    </source>
</evidence>
<feature type="region of interest" description="Disordered" evidence="1">
    <location>
        <begin position="525"/>
        <end position="587"/>
    </location>
</feature>
<dbReference type="Proteomes" id="UP001046870">
    <property type="component" value="Chromosome 5"/>
</dbReference>
<feature type="region of interest" description="Disordered" evidence="1">
    <location>
        <begin position="450"/>
        <end position="505"/>
    </location>
</feature>
<organism evidence="2 3">
    <name type="scientific">Megalops atlanticus</name>
    <name type="common">Tarpon</name>
    <name type="synonym">Clupea gigantea</name>
    <dbReference type="NCBI Taxonomy" id="7932"/>
    <lineage>
        <taxon>Eukaryota</taxon>
        <taxon>Metazoa</taxon>
        <taxon>Chordata</taxon>
        <taxon>Craniata</taxon>
        <taxon>Vertebrata</taxon>
        <taxon>Euteleostomi</taxon>
        <taxon>Actinopterygii</taxon>
        <taxon>Neopterygii</taxon>
        <taxon>Teleostei</taxon>
        <taxon>Elopiformes</taxon>
        <taxon>Megalopidae</taxon>
        <taxon>Megalops</taxon>
    </lineage>
</organism>
<gene>
    <name evidence="2" type="ORF">MATL_G00068670</name>
</gene>
<feature type="compositionally biased region" description="Polar residues" evidence="1">
    <location>
        <begin position="486"/>
        <end position="498"/>
    </location>
</feature>
<protein>
    <submittedName>
        <fullName evidence="2">Uncharacterized protein</fullName>
    </submittedName>
</protein>
<feature type="region of interest" description="Disordered" evidence="1">
    <location>
        <begin position="348"/>
        <end position="422"/>
    </location>
</feature>
<feature type="compositionally biased region" description="Low complexity" evidence="1">
    <location>
        <begin position="457"/>
        <end position="467"/>
    </location>
</feature>
<proteinExistence type="predicted"/>
<feature type="compositionally biased region" description="Basic and acidic residues" evidence="1">
    <location>
        <begin position="545"/>
        <end position="560"/>
    </location>
</feature>
<accession>A0A9D3Q5S1</accession>
<dbReference type="OrthoDB" id="10255632at2759"/>
<sequence>MDLQKVKDLLDLGTEFASKEGKVEVKIKLRKGCPTKKLAPPELTQEEDYRSILSTAAFPLEPVDTVKEWALAASPKLKPKPQSWLSSLAHKADCDCPCCSDPRLARVVVRWAAAQAELAHQLEQEGGERQSSKLFLAALSSCKTLTAKLRLKLASLMLENDFSTKEVPSPSFVHDLVGKIYLRMSLASLELHLEKTERTWELLESGLTFVASKHSPELVPLRAHLQTTKALASILILAANKDCRAADLFSAAWSWNLAAKCETKPKRLRSTKTIKQCGEILAIQDTKKCKDPAASLPMPKVKITFPSTKSKFSKKKTVIKSSKLKSAAVEVPCGFDFDDEVPQISVRTHSPGAACTPNQKLKGAPRARQGEAKPRPKLHFQVYDESSPVQNKPGPVPAAPKRSKRSRFKVEFSDDSDAETSTQEALGAIWPLSKTSCASKARSEKMCLKKTGRTKKSTTLPSPSSSSVEEDIISNASIRRGRTKKQSMPSTTARGVSTSKEEPERMRAIKEDMDSSMDMSVEELRASDLEEEEKDVRARSTAKSQKRDVVRARASSDHLLPEQLASSMHRDHARERESGRTQTTNGGLRMSQTQILKCLEGICGYTRRWSTLVNSAEWTTLAPCPSPQYTPAQGQTGCHWTQCDVSCLVPGCPSSTSPHPDSTPSFVASWRCVTDRPTL</sequence>
<feature type="compositionally biased region" description="Basic and acidic residues" evidence="1">
    <location>
        <begin position="568"/>
        <end position="579"/>
    </location>
</feature>
<dbReference type="EMBL" id="JAFDVH010000005">
    <property type="protein sequence ID" value="KAG7477346.1"/>
    <property type="molecule type" value="Genomic_DNA"/>
</dbReference>
<dbReference type="AlphaFoldDB" id="A0A9D3Q5S1"/>
<feature type="compositionally biased region" description="Basic and acidic residues" evidence="1">
    <location>
        <begin position="525"/>
        <end position="538"/>
    </location>
</feature>
<comment type="caution">
    <text evidence="2">The sequence shown here is derived from an EMBL/GenBank/DDBJ whole genome shotgun (WGS) entry which is preliminary data.</text>
</comment>
<evidence type="ECO:0000313" key="3">
    <source>
        <dbReference type="Proteomes" id="UP001046870"/>
    </source>
</evidence>
<reference evidence="2" key="1">
    <citation type="submission" date="2021-01" db="EMBL/GenBank/DDBJ databases">
        <authorList>
            <person name="Zahm M."/>
            <person name="Roques C."/>
            <person name="Cabau C."/>
            <person name="Klopp C."/>
            <person name="Donnadieu C."/>
            <person name="Jouanno E."/>
            <person name="Lampietro C."/>
            <person name="Louis A."/>
            <person name="Herpin A."/>
            <person name="Echchiki A."/>
            <person name="Berthelot C."/>
            <person name="Parey E."/>
            <person name="Roest-Crollius H."/>
            <person name="Braasch I."/>
            <person name="Postlethwait J."/>
            <person name="Bobe J."/>
            <person name="Montfort J."/>
            <person name="Bouchez O."/>
            <person name="Begum T."/>
            <person name="Mejri S."/>
            <person name="Adams A."/>
            <person name="Chen W.-J."/>
            <person name="Guiguen Y."/>
        </authorList>
    </citation>
    <scope>NUCLEOTIDE SEQUENCE</scope>
    <source>
        <strain evidence="2">YG-15Mar2019-1</strain>
        <tissue evidence="2">Brain</tissue>
    </source>
</reference>
<evidence type="ECO:0000256" key="1">
    <source>
        <dbReference type="SAM" id="MobiDB-lite"/>
    </source>
</evidence>